<comment type="caution">
    <text evidence="2">The sequence shown here is derived from an EMBL/GenBank/DDBJ whole genome shotgun (WGS) entry which is preliminary data.</text>
</comment>
<protein>
    <submittedName>
        <fullName evidence="2">Uncharacterized protein</fullName>
    </submittedName>
</protein>
<dbReference type="Proteomes" id="UP000811609">
    <property type="component" value="Chromosome 3"/>
</dbReference>
<accession>A0A8T1R2W0</accession>
<organism evidence="2 3">
    <name type="scientific">Carya illinoinensis</name>
    <name type="common">Pecan</name>
    <dbReference type="NCBI Taxonomy" id="32201"/>
    <lineage>
        <taxon>Eukaryota</taxon>
        <taxon>Viridiplantae</taxon>
        <taxon>Streptophyta</taxon>
        <taxon>Embryophyta</taxon>
        <taxon>Tracheophyta</taxon>
        <taxon>Spermatophyta</taxon>
        <taxon>Magnoliopsida</taxon>
        <taxon>eudicotyledons</taxon>
        <taxon>Gunneridae</taxon>
        <taxon>Pentapetalae</taxon>
        <taxon>rosids</taxon>
        <taxon>fabids</taxon>
        <taxon>Fagales</taxon>
        <taxon>Juglandaceae</taxon>
        <taxon>Carya</taxon>
    </lineage>
</organism>
<keyword evidence="3" id="KW-1185">Reference proteome</keyword>
<keyword evidence="1" id="KW-0732">Signal</keyword>
<name>A0A8T1R2W0_CARIL</name>
<evidence type="ECO:0000313" key="2">
    <source>
        <dbReference type="EMBL" id="KAG6661750.1"/>
    </source>
</evidence>
<feature type="chain" id="PRO_5035909871" evidence="1">
    <location>
        <begin position="24"/>
        <end position="69"/>
    </location>
</feature>
<sequence length="69" mass="7642">MKAFYIVSFLLVSIIFVPSSITARELSQKEEKRALVGYGAVTSCALNPKKSCPPPPPKKCSRYIRKCPP</sequence>
<feature type="signal peptide" evidence="1">
    <location>
        <begin position="1"/>
        <end position="23"/>
    </location>
</feature>
<reference evidence="2" key="1">
    <citation type="submission" date="2020-12" db="EMBL/GenBank/DDBJ databases">
        <title>WGS assembly of Carya illinoinensis cv. Pawnee.</title>
        <authorList>
            <person name="Platts A."/>
            <person name="Shu S."/>
            <person name="Wright S."/>
            <person name="Barry K."/>
            <person name="Edger P."/>
            <person name="Pires J.C."/>
            <person name="Schmutz J."/>
        </authorList>
    </citation>
    <scope>NUCLEOTIDE SEQUENCE</scope>
    <source>
        <tissue evidence="2">Leaf</tissue>
    </source>
</reference>
<proteinExistence type="predicted"/>
<gene>
    <name evidence="2" type="ORF">CIPAW_03G197000</name>
</gene>
<evidence type="ECO:0000256" key="1">
    <source>
        <dbReference type="SAM" id="SignalP"/>
    </source>
</evidence>
<evidence type="ECO:0000313" key="3">
    <source>
        <dbReference type="Proteomes" id="UP000811609"/>
    </source>
</evidence>
<dbReference type="EMBL" id="CM031811">
    <property type="protein sequence ID" value="KAG6661750.1"/>
    <property type="molecule type" value="Genomic_DNA"/>
</dbReference>
<dbReference type="AlphaFoldDB" id="A0A8T1R2W0"/>